<feature type="domain" description="CARDB" evidence="1">
    <location>
        <begin position="1"/>
        <end position="113"/>
    </location>
</feature>
<proteinExistence type="predicted"/>
<dbReference type="AlphaFoldDB" id="X0XJ57"/>
<dbReference type="Pfam" id="PF07705">
    <property type="entry name" value="CARDB"/>
    <property type="match status" value="1"/>
</dbReference>
<organism evidence="2">
    <name type="scientific">marine sediment metagenome</name>
    <dbReference type="NCBI Taxonomy" id="412755"/>
    <lineage>
        <taxon>unclassified sequences</taxon>
        <taxon>metagenomes</taxon>
        <taxon>ecological metagenomes</taxon>
    </lineage>
</organism>
<name>X0XJ57_9ZZZZ</name>
<dbReference type="InterPro" id="IPR013783">
    <property type="entry name" value="Ig-like_fold"/>
</dbReference>
<gene>
    <name evidence="2" type="ORF">S01H1_83164</name>
</gene>
<evidence type="ECO:0000313" key="2">
    <source>
        <dbReference type="EMBL" id="GAG43215.1"/>
    </source>
</evidence>
<feature type="non-terminal residue" evidence="2">
    <location>
        <position position="1"/>
    </location>
</feature>
<dbReference type="InterPro" id="IPR011635">
    <property type="entry name" value="CARDB"/>
</dbReference>
<comment type="caution">
    <text evidence="2">The sequence shown here is derived from an EMBL/GenBank/DDBJ whole genome shotgun (WGS) entry which is preliminary data.</text>
</comment>
<sequence>DLTVTAAADTYEALVGAAVTVPIQANNIGDVSAETDVNPGVDTWDVSLWTSADGAFDPLVDTEVGSYTVTTLASGGTVTDNVVFNAPAIGTYTLFGWADSDEEVTESSEVNNSALLGTLSVGPDLTIAIDDAFVTGDEQIPGDRWRIPVQVTNGGVGTASGLATIQLYG</sequence>
<protein>
    <recommendedName>
        <fullName evidence="1">CARDB domain-containing protein</fullName>
    </recommendedName>
</protein>
<accession>X0XJ57</accession>
<reference evidence="2" key="1">
    <citation type="journal article" date="2014" name="Front. Microbiol.">
        <title>High frequency of phylogenetically diverse reductive dehalogenase-homologous genes in deep subseafloor sedimentary metagenomes.</title>
        <authorList>
            <person name="Kawai M."/>
            <person name="Futagami T."/>
            <person name="Toyoda A."/>
            <person name="Takaki Y."/>
            <person name="Nishi S."/>
            <person name="Hori S."/>
            <person name="Arai W."/>
            <person name="Tsubouchi T."/>
            <person name="Morono Y."/>
            <person name="Uchiyama I."/>
            <person name="Ito T."/>
            <person name="Fujiyama A."/>
            <person name="Inagaki F."/>
            <person name="Takami H."/>
        </authorList>
    </citation>
    <scope>NUCLEOTIDE SEQUENCE</scope>
    <source>
        <strain evidence="2">Expedition CK06-06</strain>
    </source>
</reference>
<evidence type="ECO:0000259" key="1">
    <source>
        <dbReference type="Pfam" id="PF07705"/>
    </source>
</evidence>
<dbReference type="EMBL" id="BARS01056487">
    <property type="protein sequence ID" value="GAG43215.1"/>
    <property type="molecule type" value="Genomic_DNA"/>
</dbReference>
<dbReference type="Gene3D" id="2.60.40.10">
    <property type="entry name" value="Immunoglobulins"/>
    <property type="match status" value="1"/>
</dbReference>